<organism evidence="1 2">
    <name type="scientific">Iocasia fonsfrigidae</name>
    <dbReference type="NCBI Taxonomy" id="2682810"/>
    <lineage>
        <taxon>Bacteria</taxon>
        <taxon>Bacillati</taxon>
        <taxon>Bacillota</taxon>
        <taxon>Clostridia</taxon>
        <taxon>Halanaerobiales</taxon>
        <taxon>Halanaerobiaceae</taxon>
        <taxon>Iocasia</taxon>
    </lineage>
</organism>
<name>A0A8A7KB56_9FIRM</name>
<dbReference type="RefSeq" id="WP_230867076.1">
    <property type="nucleotide sequence ID" value="NZ_CP046640.1"/>
</dbReference>
<evidence type="ECO:0000313" key="2">
    <source>
        <dbReference type="Proteomes" id="UP000665020"/>
    </source>
</evidence>
<keyword evidence="2" id="KW-1185">Reference proteome</keyword>
<protein>
    <submittedName>
        <fullName evidence="1">Uncharacterized protein</fullName>
    </submittedName>
</protein>
<sequence>MMKEDDEGKGGIKLNSLLTPDSFARKDARGKIEKYQYMENVDVKRGEKVTSEDREEGLFKMRQKAGIAMEYLEKWQDEGEFLNNPVAMT</sequence>
<reference evidence="1" key="1">
    <citation type="submission" date="2019-12" db="EMBL/GenBank/DDBJ databases">
        <authorList>
            <person name="zhang j."/>
            <person name="sun C.M."/>
        </authorList>
    </citation>
    <scope>NUCLEOTIDE SEQUENCE</scope>
    <source>
        <strain evidence="1">NS-1</strain>
    </source>
</reference>
<dbReference type="AlphaFoldDB" id="A0A8A7KB56"/>
<dbReference type="KEGG" id="ifn:GM661_12205"/>
<dbReference type="Proteomes" id="UP000665020">
    <property type="component" value="Chromosome"/>
</dbReference>
<dbReference type="EMBL" id="CP046640">
    <property type="protein sequence ID" value="QTL98671.1"/>
    <property type="molecule type" value="Genomic_DNA"/>
</dbReference>
<gene>
    <name evidence="1" type="ORF">GM661_12205</name>
</gene>
<evidence type="ECO:0000313" key="1">
    <source>
        <dbReference type="EMBL" id="QTL98671.1"/>
    </source>
</evidence>
<proteinExistence type="predicted"/>
<accession>A0A8A7KB56</accession>